<evidence type="ECO:0000256" key="3">
    <source>
        <dbReference type="ARBA" id="ARBA00018242"/>
    </source>
</evidence>
<gene>
    <name evidence="11" type="ORF">MCUN1_002645</name>
</gene>
<keyword evidence="4" id="KW-0507">mRNA processing</keyword>
<feature type="compositionally biased region" description="Basic and acidic residues" evidence="8">
    <location>
        <begin position="15"/>
        <end position="37"/>
    </location>
</feature>
<evidence type="ECO:0000259" key="10">
    <source>
        <dbReference type="Pfam" id="PF08799"/>
    </source>
</evidence>
<dbReference type="Pfam" id="PF02840">
    <property type="entry name" value="Prp18"/>
    <property type="match status" value="1"/>
</dbReference>
<dbReference type="PANTHER" id="PTHR13007">
    <property type="entry name" value="PRE-MRNA SPLICING FACTOR-RELATED"/>
    <property type="match status" value="1"/>
</dbReference>
<evidence type="ECO:0000313" key="11">
    <source>
        <dbReference type="EMBL" id="WFD35783.1"/>
    </source>
</evidence>
<name>A0AAF0F040_9BASI</name>
<proteinExistence type="inferred from homology"/>
<dbReference type="EMBL" id="CP119879">
    <property type="protein sequence ID" value="WFD35783.1"/>
    <property type="molecule type" value="Genomic_DNA"/>
</dbReference>
<feature type="domain" description="Pre-mRNA processing factor 4 (PRP4)-like" evidence="10">
    <location>
        <begin position="80"/>
        <end position="105"/>
    </location>
</feature>
<evidence type="ECO:0000256" key="2">
    <source>
        <dbReference type="ARBA" id="ARBA00008137"/>
    </source>
</evidence>
<feature type="region of interest" description="Disordered" evidence="8">
    <location>
        <begin position="1"/>
        <end position="75"/>
    </location>
</feature>
<feature type="domain" description="Prp18" evidence="9">
    <location>
        <begin position="175"/>
        <end position="293"/>
    </location>
</feature>
<dbReference type="PANTHER" id="PTHR13007:SF19">
    <property type="entry name" value="PRE-MRNA-SPLICING FACTOR 18"/>
    <property type="match status" value="1"/>
</dbReference>
<evidence type="ECO:0000256" key="1">
    <source>
        <dbReference type="ARBA" id="ARBA00004123"/>
    </source>
</evidence>
<keyword evidence="6" id="KW-0508">mRNA splicing</keyword>
<evidence type="ECO:0000256" key="4">
    <source>
        <dbReference type="ARBA" id="ARBA00022664"/>
    </source>
</evidence>
<dbReference type="SUPFAM" id="SSF158230">
    <property type="entry name" value="PRP4-like"/>
    <property type="match status" value="1"/>
</dbReference>
<evidence type="ECO:0000256" key="5">
    <source>
        <dbReference type="ARBA" id="ARBA00022728"/>
    </source>
</evidence>
<dbReference type="InterPro" id="IPR036285">
    <property type="entry name" value="PRP4-like_sf"/>
</dbReference>
<comment type="similarity">
    <text evidence="2">Belongs to the PRP18 family.</text>
</comment>
<dbReference type="InterPro" id="IPR004098">
    <property type="entry name" value="Prp18"/>
</dbReference>
<dbReference type="GO" id="GO:0000350">
    <property type="term" value="P:generation of catalytic spliceosome for second transesterification step"/>
    <property type="evidence" value="ECO:0007669"/>
    <property type="project" value="TreeGrafter"/>
</dbReference>
<sequence length="296" mass="33537">MDALKAQIAARKRKAADIRAGRDKYARRGELVDAQEEHEPENDSTALEDTRETPEEENEAAVAETEAPAAPHWSPAEISRRLRSFGEPIRFFDESEHDRADRLRAAELREYHGRQTGRTDYLKALEGTETDLSLSADKAEQIVPKEREGVGMNQVIDLALLRKDPAKLYPMIYYTLKGLMADWEASLAKRPDDVRLSTDGRLHTAAYLQSAENIKPLFKLLRRRALEPDVLVRMSEIVHYMQQREYRQANDSYLQLSIGNAPWPIGVAMIGIHEGPTDFRLYTANKGHALSDEPSA</sequence>
<dbReference type="AlphaFoldDB" id="A0AAF0F040"/>
<dbReference type="Gene3D" id="4.10.280.110">
    <property type="entry name" value="Pre-mRNA processing factor 4 domain"/>
    <property type="match status" value="1"/>
</dbReference>
<dbReference type="InterPro" id="IPR039979">
    <property type="entry name" value="PRPF18"/>
</dbReference>
<protein>
    <recommendedName>
        <fullName evidence="3">Pre-mRNA-splicing factor 18</fullName>
    </recommendedName>
</protein>
<dbReference type="GO" id="GO:0005682">
    <property type="term" value="C:U5 snRNP"/>
    <property type="evidence" value="ECO:0007669"/>
    <property type="project" value="TreeGrafter"/>
</dbReference>
<dbReference type="Pfam" id="PF08799">
    <property type="entry name" value="PRP4"/>
    <property type="match status" value="1"/>
</dbReference>
<keyword evidence="5" id="KW-0747">Spliceosome</keyword>
<evidence type="ECO:0000256" key="7">
    <source>
        <dbReference type="ARBA" id="ARBA00023242"/>
    </source>
</evidence>
<dbReference type="Proteomes" id="UP001219933">
    <property type="component" value="Chromosome 3"/>
</dbReference>
<evidence type="ECO:0000256" key="6">
    <source>
        <dbReference type="ARBA" id="ARBA00023187"/>
    </source>
</evidence>
<evidence type="ECO:0000259" key="9">
    <source>
        <dbReference type="Pfam" id="PF02840"/>
    </source>
</evidence>
<keyword evidence="7" id="KW-0539">Nucleus</keyword>
<reference evidence="11" key="1">
    <citation type="submission" date="2023-03" db="EMBL/GenBank/DDBJ databases">
        <title>Mating type loci evolution in Malassezia.</title>
        <authorList>
            <person name="Coelho M.A."/>
        </authorList>
    </citation>
    <scope>NUCLEOTIDE SEQUENCE</scope>
    <source>
        <strain evidence="11">CBS 11721</strain>
    </source>
</reference>
<feature type="compositionally biased region" description="Low complexity" evidence="8">
    <location>
        <begin position="60"/>
        <end position="71"/>
    </location>
</feature>
<comment type="subcellular location">
    <subcellularLocation>
        <location evidence="1">Nucleus</location>
    </subcellularLocation>
</comment>
<dbReference type="GO" id="GO:0071021">
    <property type="term" value="C:U2-type post-spliceosomal complex"/>
    <property type="evidence" value="ECO:0007669"/>
    <property type="project" value="TreeGrafter"/>
</dbReference>
<evidence type="ECO:0000256" key="8">
    <source>
        <dbReference type="SAM" id="MobiDB-lite"/>
    </source>
</evidence>
<organism evidence="11 12">
    <name type="scientific">Malassezia cuniculi</name>
    <dbReference type="NCBI Taxonomy" id="948313"/>
    <lineage>
        <taxon>Eukaryota</taxon>
        <taxon>Fungi</taxon>
        <taxon>Dikarya</taxon>
        <taxon>Basidiomycota</taxon>
        <taxon>Ustilaginomycotina</taxon>
        <taxon>Malasseziomycetes</taxon>
        <taxon>Malasseziales</taxon>
        <taxon>Malasseziaceae</taxon>
        <taxon>Malassezia</taxon>
    </lineage>
</organism>
<accession>A0AAF0F040</accession>
<keyword evidence="12" id="KW-1185">Reference proteome</keyword>
<dbReference type="GO" id="GO:0046540">
    <property type="term" value="C:U4/U6 x U5 tri-snRNP complex"/>
    <property type="evidence" value="ECO:0007669"/>
    <property type="project" value="TreeGrafter"/>
</dbReference>
<dbReference type="InterPro" id="IPR014906">
    <property type="entry name" value="PRP4-like"/>
</dbReference>
<dbReference type="Gene3D" id="1.20.940.10">
    <property type="entry name" value="Functional domain of the splicing factor Prp18"/>
    <property type="match status" value="1"/>
</dbReference>
<evidence type="ECO:0000313" key="12">
    <source>
        <dbReference type="Proteomes" id="UP001219933"/>
    </source>
</evidence>
<dbReference type="SUPFAM" id="SSF47938">
    <property type="entry name" value="Functional domain of the splicing factor Prp18"/>
    <property type="match status" value="1"/>
</dbReference>